<reference evidence="2" key="1">
    <citation type="submission" date="2020-05" db="EMBL/GenBank/DDBJ databases">
        <title>Phylogenomic resolution of chytrid fungi.</title>
        <authorList>
            <person name="Stajich J.E."/>
            <person name="Amses K."/>
            <person name="Simmons R."/>
            <person name="Seto K."/>
            <person name="Myers J."/>
            <person name="Bonds A."/>
            <person name="Quandt C.A."/>
            <person name="Barry K."/>
            <person name="Liu P."/>
            <person name="Grigoriev I."/>
            <person name="Longcore J.E."/>
            <person name="James T.Y."/>
        </authorList>
    </citation>
    <scope>NUCLEOTIDE SEQUENCE</scope>
    <source>
        <strain evidence="2">JEL0476</strain>
    </source>
</reference>
<gene>
    <name evidence="2" type="primary">PLA2G4A</name>
    <name evidence="2" type="ORF">HK099_002699</name>
</gene>
<dbReference type="EMBL" id="JADGJW010001912">
    <property type="protein sequence ID" value="KAJ3200410.1"/>
    <property type="molecule type" value="Genomic_DNA"/>
</dbReference>
<comment type="caution">
    <text evidence="2">The sequence shown here is derived from an EMBL/GenBank/DDBJ whole genome shotgun (WGS) entry which is preliminary data.</text>
</comment>
<evidence type="ECO:0000313" key="3">
    <source>
        <dbReference type="Proteomes" id="UP001211065"/>
    </source>
</evidence>
<dbReference type="PROSITE" id="PS50004">
    <property type="entry name" value="C2"/>
    <property type="match status" value="2"/>
</dbReference>
<accession>A0AAD5XUI6</accession>
<keyword evidence="3" id="KW-1185">Reference proteome</keyword>
<dbReference type="SMART" id="SM00239">
    <property type="entry name" value="C2"/>
    <property type="match status" value="2"/>
</dbReference>
<feature type="domain" description="C2" evidence="1">
    <location>
        <begin position="1"/>
        <end position="106"/>
    </location>
</feature>
<dbReference type="InterPro" id="IPR000008">
    <property type="entry name" value="C2_dom"/>
</dbReference>
<dbReference type="SUPFAM" id="SSF49562">
    <property type="entry name" value="C2 domain (Calcium/lipid-binding domain, CaLB)"/>
    <property type="match status" value="2"/>
</dbReference>
<dbReference type="Proteomes" id="UP001211065">
    <property type="component" value="Unassembled WGS sequence"/>
</dbReference>
<organism evidence="2 3">
    <name type="scientific">Clydaea vesicula</name>
    <dbReference type="NCBI Taxonomy" id="447962"/>
    <lineage>
        <taxon>Eukaryota</taxon>
        <taxon>Fungi</taxon>
        <taxon>Fungi incertae sedis</taxon>
        <taxon>Chytridiomycota</taxon>
        <taxon>Chytridiomycota incertae sedis</taxon>
        <taxon>Chytridiomycetes</taxon>
        <taxon>Lobulomycetales</taxon>
        <taxon>Lobulomycetaceae</taxon>
        <taxon>Clydaea</taxon>
    </lineage>
</organism>
<dbReference type="AlphaFoldDB" id="A0AAD5XUI6"/>
<dbReference type="PANTHER" id="PTHR47800">
    <property type="entry name" value="C2 DOMAIN-CONTAINING PROTEIN"/>
    <property type="match status" value="1"/>
</dbReference>
<dbReference type="Pfam" id="PF00168">
    <property type="entry name" value="C2"/>
    <property type="match status" value="2"/>
</dbReference>
<proteinExistence type="predicted"/>
<name>A0AAD5XUI6_9FUNG</name>
<feature type="domain" description="C2" evidence="1">
    <location>
        <begin position="114"/>
        <end position="232"/>
    </location>
</feature>
<protein>
    <submittedName>
        <fullName evidence="2">Cytosolic phospholipase A2</fullName>
    </submittedName>
</protein>
<dbReference type="Gene3D" id="2.60.40.150">
    <property type="entry name" value="C2 domain"/>
    <property type="match status" value="2"/>
</dbReference>
<dbReference type="InterPro" id="IPR035892">
    <property type="entry name" value="C2_domain_sf"/>
</dbReference>
<evidence type="ECO:0000313" key="2">
    <source>
        <dbReference type="EMBL" id="KAJ3200410.1"/>
    </source>
</evidence>
<sequence>MQNLTITFVSAEKLEKADGHLFGKNDTFLVASLTHTNSTLTHQTKTIKNDSSPKWNEKWSLQNVRAGSTLTIKLYDKDLLGKTELGTAHYTITDKTLKDETLALPVFLKKEDKSKGTVTIKVHSVPTVLPEVSVTILAARNLLAGDNSIVEGNLNDAYVEAHLDGEKFKTKVIDNSELPVWNETFKVKAPKVMSNLVCEIYDKDKFKTSDSLGTVQVKLVDLKSDLKQTFPIILKDGKKQGELDLKVNFSAVPDLTMKVVPVSA</sequence>
<evidence type="ECO:0000259" key="1">
    <source>
        <dbReference type="PROSITE" id="PS50004"/>
    </source>
</evidence>
<dbReference type="GO" id="GO:0010628">
    <property type="term" value="P:positive regulation of gene expression"/>
    <property type="evidence" value="ECO:0007669"/>
    <property type="project" value="TreeGrafter"/>
</dbReference>
<dbReference type="CDD" id="cd00030">
    <property type="entry name" value="C2"/>
    <property type="match status" value="1"/>
</dbReference>
<dbReference type="PANTHER" id="PTHR47800:SF5">
    <property type="entry name" value="FER-1-LIKE PROTEIN 6"/>
    <property type="match status" value="1"/>
</dbReference>